<comment type="caution">
    <text evidence="4">The sequence shown here is derived from an EMBL/GenBank/DDBJ whole genome shotgun (WGS) entry which is preliminary data.</text>
</comment>
<dbReference type="Proteomes" id="UP000275267">
    <property type="component" value="Unassembled WGS sequence"/>
</dbReference>
<name>A0A3L6QW52_PANMI</name>
<proteinExistence type="inferred from homology"/>
<dbReference type="PANTHER" id="PTHR10536">
    <property type="entry name" value="DNA PRIMASE SMALL SUBUNIT"/>
    <property type="match status" value="1"/>
</dbReference>
<dbReference type="GO" id="GO:0003899">
    <property type="term" value="F:DNA-directed RNA polymerase activity"/>
    <property type="evidence" value="ECO:0007669"/>
    <property type="project" value="InterPro"/>
</dbReference>
<dbReference type="EC" id="2.7.7.-" evidence="2"/>
<dbReference type="Gene3D" id="3.90.920.10">
    <property type="entry name" value="DNA primase, PRIM domain"/>
    <property type="match status" value="2"/>
</dbReference>
<dbReference type="GO" id="GO:0006269">
    <property type="term" value="P:DNA replication, synthesis of primer"/>
    <property type="evidence" value="ECO:0007669"/>
    <property type="project" value="UniProtKB-KW"/>
</dbReference>
<dbReference type="Pfam" id="PF01896">
    <property type="entry name" value="DNA_primase_S"/>
    <property type="match status" value="1"/>
</dbReference>
<dbReference type="STRING" id="4540.A0A3L6QW52"/>
<dbReference type="InterPro" id="IPR002755">
    <property type="entry name" value="DNA_primase_S"/>
</dbReference>
<evidence type="ECO:0000256" key="1">
    <source>
        <dbReference type="ARBA" id="ARBA00009762"/>
    </source>
</evidence>
<dbReference type="OrthoDB" id="641593at2759"/>
<sequence length="599" mass="66864">MTLAGASRRRRAPRPRLPLLVLLLLLLVAPPPPRASAFRVPLRQAATLVSLSHSLLSRVAATRAARGDAAAAARARRIASLLSSRGAWGLGWDYLRHYAFSSATGCGLSCAAAASRLLAAAAEASRLRSATDAAQWMRRHYGDVRDAAGLLLRGLLDAFSEQGPLREVVMDVKWEVEEGELLKDCLEVGAKDLQGLLVIAKDLFAVYLEILILNWAVQEQNPCGMTVVSATIPHRQPDRQIPPRQRIALIAGSNSKEQNENYRDDEPVDSTEIDGQQQLKVEGPAAVPEGFNADYLRVYYGKLFPYGDLFKWLCYANDGKHPGCDQSYVGRREFSFTLENDIYLRFQSFDSAAELESSIKEKCPFKIDIGPVYSVDPAKRHAYAQSGNNVFVPVERELIFDIMILVSITYCGYTVAVVVSIAGSVTPEQENGHTRMFLKASLKISCYLANNSLHQRRDVRRYLISSLMKVQGLRRCVEEIIFSYTYPRLDMEVSKHMNHLLKAPFCIHPKTGRVCVPIDPNNCDDFDPTAVLTLSQLLGELNAAGFQTDSENNWERTSLEKSIRFFRTSFLQPLLKACKEELESAYNAKLQQSKNSLNW</sequence>
<keyword evidence="2" id="KW-0240">DNA-directed RNA polymerase</keyword>
<keyword evidence="2" id="KW-0235">DNA replication</keyword>
<gene>
    <name evidence="4" type="ORF">C2845_PM08G24290</name>
</gene>
<keyword evidence="2" id="KW-0639">Primosome</keyword>
<feature type="chain" id="PRO_5018056409" description="DNA primase" evidence="3">
    <location>
        <begin position="38"/>
        <end position="599"/>
    </location>
</feature>
<accession>A0A3L6QW52</accession>
<protein>
    <recommendedName>
        <fullName evidence="2">DNA primase</fullName>
        <ecNumber evidence="2">2.7.7.-</ecNumber>
    </recommendedName>
</protein>
<evidence type="ECO:0000313" key="4">
    <source>
        <dbReference type="EMBL" id="RLM91334.1"/>
    </source>
</evidence>
<evidence type="ECO:0000256" key="2">
    <source>
        <dbReference type="RuleBase" id="RU003514"/>
    </source>
</evidence>
<reference evidence="5" key="1">
    <citation type="journal article" date="2019" name="Nat. Commun.">
        <title>The genome of broomcorn millet.</title>
        <authorList>
            <person name="Zou C."/>
            <person name="Miki D."/>
            <person name="Li D."/>
            <person name="Tang Q."/>
            <person name="Xiao L."/>
            <person name="Rajput S."/>
            <person name="Deng P."/>
            <person name="Jia W."/>
            <person name="Huang R."/>
            <person name="Zhang M."/>
            <person name="Sun Y."/>
            <person name="Hu J."/>
            <person name="Fu X."/>
            <person name="Schnable P.S."/>
            <person name="Li F."/>
            <person name="Zhang H."/>
            <person name="Feng B."/>
            <person name="Zhu X."/>
            <person name="Liu R."/>
            <person name="Schnable J.C."/>
            <person name="Zhu J.-K."/>
            <person name="Zhang H."/>
        </authorList>
    </citation>
    <scope>NUCLEOTIDE SEQUENCE [LARGE SCALE GENOMIC DNA]</scope>
</reference>
<dbReference type="EMBL" id="PQIB02000010">
    <property type="protein sequence ID" value="RLM91334.1"/>
    <property type="molecule type" value="Genomic_DNA"/>
</dbReference>
<comment type="similarity">
    <text evidence="1 2">Belongs to the eukaryotic-type primase small subunit family.</text>
</comment>
<dbReference type="SUPFAM" id="SSF56747">
    <property type="entry name" value="Prim-pol domain"/>
    <property type="match status" value="1"/>
</dbReference>
<feature type="signal peptide" evidence="3">
    <location>
        <begin position="1"/>
        <end position="37"/>
    </location>
</feature>
<evidence type="ECO:0000256" key="3">
    <source>
        <dbReference type="SAM" id="SignalP"/>
    </source>
</evidence>
<keyword evidence="5" id="KW-1185">Reference proteome</keyword>
<organism evidence="4 5">
    <name type="scientific">Panicum miliaceum</name>
    <name type="common">Proso millet</name>
    <name type="synonym">Broomcorn millet</name>
    <dbReference type="NCBI Taxonomy" id="4540"/>
    <lineage>
        <taxon>Eukaryota</taxon>
        <taxon>Viridiplantae</taxon>
        <taxon>Streptophyta</taxon>
        <taxon>Embryophyta</taxon>
        <taxon>Tracheophyta</taxon>
        <taxon>Spermatophyta</taxon>
        <taxon>Magnoliopsida</taxon>
        <taxon>Liliopsida</taxon>
        <taxon>Poales</taxon>
        <taxon>Poaceae</taxon>
        <taxon>PACMAD clade</taxon>
        <taxon>Panicoideae</taxon>
        <taxon>Panicodae</taxon>
        <taxon>Paniceae</taxon>
        <taxon>Panicinae</taxon>
        <taxon>Panicum</taxon>
        <taxon>Panicum sect. Panicum</taxon>
    </lineage>
</organism>
<keyword evidence="2" id="KW-0808">Transferase</keyword>
<keyword evidence="2" id="KW-0804">Transcription</keyword>
<dbReference type="AlphaFoldDB" id="A0A3L6QW52"/>
<dbReference type="GO" id="GO:0000428">
    <property type="term" value="C:DNA-directed RNA polymerase complex"/>
    <property type="evidence" value="ECO:0007669"/>
    <property type="project" value="UniProtKB-KW"/>
</dbReference>
<keyword evidence="3" id="KW-0732">Signal</keyword>
<evidence type="ECO:0000313" key="5">
    <source>
        <dbReference type="Proteomes" id="UP000275267"/>
    </source>
</evidence>